<evidence type="ECO:0000313" key="3">
    <source>
        <dbReference type="Proteomes" id="UP001632038"/>
    </source>
</evidence>
<proteinExistence type="predicted"/>
<name>A0ABD3D7T2_9LAMI</name>
<evidence type="ECO:0000256" key="1">
    <source>
        <dbReference type="SAM" id="MobiDB-lite"/>
    </source>
</evidence>
<reference evidence="3" key="1">
    <citation type="journal article" date="2024" name="IScience">
        <title>Strigolactones Initiate the Formation of Haustorium-like Structures in Castilleja.</title>
        <authorList>
            <person name="Buerger M."/>
            <person name="Peterson D."/>
            <person name="Chory J."/>
        </authorList>
    </citation>
    <scope>NUCLEOTIDE SEQUENCE [LARGE SCALE GENOMIC DNA]</scope>
</reference>
<protein>
    <submittedName>
        <fullName evidence="2">Uncharacterized protein</fullName>
    </submittedName>
</protein>
<organism evidence="2 3">
    <name type="scientific">Castilleja foliolosa</name>
    <dbReference type="NCBI Taxonomy" id="1961234"/>
    <lineage>
        <taxon>Eukaryota</taxon>
        <taxon>Viridiplantae</taxon>
        <taxon>Streptophyta</taxon>
        <taxon>Embryophyta</taxon>
        <taxon>Tracheophyta</taxon>
        <taxon>Spermatophyta</taxon>
        <taxon>Magnoliopsida</taxon>
        <taxon>eudicotyledons</taxon>
        <taxon>Gunneridae</taxon>
        <taxon>Pentapetalae</taxon>
        <taxon>asterids</taxon>
        <taxon>lamiids</taxon>
        <taxon>Lamiales</taxon>
        <taxon>Orobanchaceae</taxon>
        <taxon>Pedicularideae</taxon>
        <taxon>Castillejinae</taxon>
        <taxon>Castilleja</taxon>
    </lineage>
</organism>
<dbReference type="Proteomes" id="UP001632038">
    <property type="component" value="Unassembled WGS sequence"/>
</dbReference>
<dbReference type="EMBL" id="JAVIJP010000026">
    <property type="protein sequence ID" value="KAL3636985.1"/>
    <property type="molecule type" value="Genomic_DNA"/>
</dbReference>
<sequence>MEGGVRQSRASARYASSPSPAPFNGPVRKWKKQWVATPSPIPNNRNAAPSILLRRWTPIPAADAADQPPTRRFRYAPVVPIVKGNKKAPEKVITTSTSNQTNNNGAHMNGDSDGMLGKPSSGYMIPQEEEADEELSEDSNKSDGHGYTSEKRRKTGRAEESEIQG</sequence>
<feature type="region of interest" description="Disordered" evidence="1">
    <location>
        <begin position="87"/>
        <end position="165"/>
    </location>
</feature>
<keyword evidence="3" id="KW-1185">Reference proteome</keyword>
<dbReference type="PANTHER" id="PTHR34572">
    <property type="entry name" value="GOLGIN FAMILY A PROTEIN"/>
    <property type="match status" value="1"/>
</dbReference>
<dbReference type="PANTHER" id="PTHR34572:SF8">
    <property type="entry name" value="(RAPE) HYPOTHETICAL PROTEIN"/>
    <property type="match status" value="1"/>
</dbReference>
<comment type="caution">
    <text evidence="2">The sequence shown here is derived from an EMBL/GenBank/DDBJ whole genome shotgun (WGS) entry which is preliminary data.</text>
</comment>
<gene>
    <name evidence="2" type="ORF">CASFOL_019284</name>
</gene>
<feature type="compositionally biased region" description="Basic and acidic residues" evidence="1">
    <location>
        <begin position="138"/>
        <end position="165"/>
    </location>
</feature>
<dbReference type="AlphaFoldDB" id="A0ABD3D7T2"/>
<feature type="compositionally biased region" description="Low complexity" evidence="1">
    <location>
        <begin position="1"/>
        <end position="18"/>
    </location>
</feature>
<feature type="compositionally biased region" description="Acidic residues" evidence="1">
    <location>
        <begin position="127"/>
        <end position="137"/>
    </location>
</feature>
<evidence type="ECO:0000313" key="2">
    <source>
        <dbReference type="EMBL" id="KAL3636985.1"/>
    </source>
</evidence>
<feature type="region of interest" description="Disordered" evidence="1">
    <location>
        <begin position="1"/>
        <end position="28"/>
    </location>
</feature>
<feature type="compositionally biased region" description="Low complexity" evidence="1">
    <location>
        <begin position="94"/>
        <end position="104"/>
    </location>
</feature>
<accession>A0ABD3D7T2</accession>